<dbReference type="Pfam" id="PF00392">
    <property type="entry name" value="GntR"/>
    <property type="match status" value="1"/>
</dbReference>
<dbReference type="PROSITE" id="PS50949">
    <property type="entry name" value="HTH_GNTR"/>
    <property type="match status" value="1"/>
</dbReference>
<keyword evidence="3" id="KW-0804">Transcription</keyword>
<gene>
    <name evidence="5" type="ORF">A7A08_02509</name>
</gene>
<dbReference type="STRING" id="1177755.A7A08_02509"/>
<dbReference type="Gene3D" id="1.20.120.530">
    <property type="entry name" value="GntR ligand-binding domain-like"/>
    <property type="match status" value="1"/>
</dbReference>
<dbReference type="RefSeq" id="WP_208430631.1">
    <property type="nucleotide sequence ID" value="NZ_MASI01000006.1"/>
</dbReference>
<evidence type="ECO:0000259" key="4">
    <source>
        <dbReference type="PROSITE" id="PS50949"/>
    </source>
</evidence>
<evidence type="ECO:0000256" key="3">
    <source>
        <dbReference type="ARBA" id="ARBA00023163"/>
    </source>
</evidence>
<proteinExistence type="predicted"/>
<comment type="caution">
    <text evidence="5">The sequence shown here is derived from an EMBL/GenBank/DDBJ whole genome shotgun (WGS) entry which is preliminary data.</text>
</comment>
<evidence type="ECO:0000256" key="1">
    <source>
        <dbReference type="ARBA" id="ARBA00023015"/>
    </source>
</evidence>
<accession>A0A1E2RX00</accession>
<evidence type="ECO:0000313" key="5">
    <source>
        <dbReference type="EMBL" id="ODA66741.1"/>
    </source>
</evidence>
<dbReference type="InterPro" id="IPR036390">
    <property type="entry name" value="WH_DNA-bd_sf"/>
</dbReference>
<name>A0A1E2RX00_9HYPH</name>
<dbReference type="SUPFAM" id="SSF48008">
    <property type="entry name" value="GntR ligand-binding domain-like"/>
    <property type="match status" value="1"/>
</dbReference>
<dbReference type="InterPro" id="IPR011711">
    <property type="entry name" value="GntR_C"/>
</dbReference>
<dbReference type="EMBL" id="MASI01000006">
    <property type="protein sequence ID" value="ODA66741.1"/>
    <property type="molecule type" value="Genomic_DNA"/>
</dbReference>
<reference evidence="5 6" key="1">
    <citation type="submission" date="2016-07" db="EMBL/GenBank/DDBJ databases">
        <title>Draft genome sequence of Methyloligella halotolerans C2T (VKM B-2706T=CCUG 61687T=DSM 25045T), a halotolerant polyhydroxybutyrate accumulating methylotroph.</title>
        <authorList>
            <person name="Vasilenko O.V."/>
            <person name="Doronina N.V."/>
            <person name="Poroshina M.N."/>
            <person name="Tarlachkov S.V."/>
            <person name="Trotsenko Y.A."/>
        </authorList>
    </citation>
    <scope>NUCLEOTIDE SEQUENCE [LARGE SCALE GENOMIC DNA]</scope>
    <source>
        <strain evidence="5 6">VKM B-2706</strain>
    </source>
</reference>
<keyword evidence="6" id="KW-1185">Reference proteome</keyword>
<evidence type="ECO:0000256" key="2">
    <source>
        <dbReference type="ARBA" id="ARBA00023125"/>
    </source>
</evidence>
<dbReference type="InterPro" id="IPR000524">
    <property type="entry name" value="Tscrpt_reg_HTH_GntR"/>
</dbReference>
<dbReference type="SMART" id="SM00345">
    <property type="entry name" value="HTH_GNTR"/>
    <property type="match status" value="1"/>
</dbReference>
<dbReference type="Proteomes" id="UP000095087">
    <property type="component" value="Unassembled WGS sequence"/>
</dbReference>
<feature type="domain" description="HTH gntR-type" evidence="4">
    <location>
        <begin position="32"/>
        <end position="99"/>
    </location>
</feature>
<sequence>MKAAQIGGTPLVSVPKLDLQAALAAVDVDPSLTIQEQCYAKLRHCIMVGAIPPGTQLTMRGLADAFHMSPTPIREAVRRLSSEHAIEILGNRRMQIPTMTLQRFADLLALRETLESHAAARALPYVSDIAIAELRAIDARMDEKVTEDAVDELIVLNQHFHKGIYELNPYHAAMNCIESVWLQIGPSQRVAGDRIRDHYLVDHHKVILSALEKRNEALLVDALVKDIRAGAALIETSLGGGDRLLSSVA</sequence>
<keyword evidence="2" id="KW-0238">DNA-binding</keyword>
<dbReference type="GO" id="GO:0003700">
    <property type="term" value="F:DNA-binding transcription factor activity"/>
    <property type="evidence" value="ECO:0007669"/>
    <property type="project" value="InterPro"/>
</dbReference>
<organism evidence="5 6">
    <name type="scientific">Methyloligella halotolerans</name>
    <dbReference type="NCBI Taxonomy" id="1177755"/>
    <lineage>
        <taxon>Bacteria</taxon>
        <taxon>Pseudomonadati</taxon>
        <taxon>Pseudomonadota</taxon>
        <taxon>Alphaproteobacteria</taxon>
        <taxon>Hyphomicrobiales</taxon>
        <taxon>Hyphomicrobiaceae</taxon>
        <taxon>Methyloligella</taxon>
    </lineage>
</organism>
<protein>
    <submittedName>
        <fullName evidence="5">HTH-type transcriptional regulator McbR</fullName>
    </submittedName>
</protein>
<dbReference type="PATRIC" id="fig|1177755.3.peg.2531"/>
<dbReference type="Gene3D" id="1.10.10.10">
    <property type="entry name" value="Winged helix-like DNA-binding domain superfamily/Winged helix DNA-binding domain"/>
    <property type="match status" value="1"/>
</dbReference>
<dbReference type="SMART" id="SM00895">
    <property type="entry name" value="FCD"/>
    <property type="match status" value="1"/>
</dbReference>
<dbReference type="PANTHER" id="PTHR43537:SF39">
    <property type="entry name" value="HTH-TYPE TRANSCRIPTIONAL REGULATOR MCBR"/>
    <property type="match status" value="1"/>
</dbReference>
<dbReference type="PANTHER" id="PTHR43537">
    <property type="entry name" value="TRANSCRIPTIONAL REGULATOR, GNTR FAMILY"/>
    <property type="match status" value="1"/>
</dbReference>
<dbReference type="AlphaFoldDB" id="A0A1E2RX00"/>
<dbReference type="SUPFAM" id="SSF46785">
    <property type="entry name" value="Winged helix' DNA-binding domain"/>
    <property type="match status" value="1"/>
</dbReference>
<dbReference type="InterPro" id="IPR036388">
    <property type="entry name" value="WH-like_DNA-bd_sf"/>
</dbReference>
<dbReference type="Pfam" id="PF07729">
    <property type="entry name" value="FCD"/>
    <property type="match status" value="1"/>
</dbReference>
<dbReference type="GO" id="GO:0003677">
    <property type="term" value="F:DNA binding"/>
    <property type="evidence" value="ECO:0007669"/>
    <property type="project" value="UniProtKB-KW"/>
</dbReference>
<dbReference type="InterPro" id="IPR008920">
    <property type="entry name" value="TF_FadR/GntR_C"/>
</dbReference>
<evidence type="ECO:0000313" key="6">
    <source>
        <dbReference type="Proteomes" id="UP000095087"/>
    </source>
</evidence>
<keyword evidence="1" id="KW-0805">Transcription regulation</keyword>